<evidence type="ECO:0000256" key="2">
    <source>
        <dbReference type="ARBA" id="ARBA00022801"/>
    </source>
</evidence>
<keyword evidence="2" id="KW-0378">Hydrolase</keyword>
<evidence type="ECO:0000313" key="7">
    <source>
        <dbReference type="Proteomes" id="UP000233551"/>
    </source>
</evidence>
<dbReference type="PANTHER" id="PTHR42648">
    <property type="entry name" value="TRANSPOSASE, PUTATIVE-RELATED"/>
    <property type="match status" value="1"/>
</dbReference>
<dbReference type="AlphaFoldDB" id="A0A2I0IW34"/>
<proteinExistence type="predicted"/>
<evidence type="ECO:0000313" key="6">
    <source>
        <dbReference type="EMBL" id="PKI48232.1"/>
    </source>
</evidence>
<comment type="caution">
    <text evidence="6">The sequence shown here is derived from an EMBL/GenBank/DDBJ whole genome shotgun (WGS) entry which is preliminary data.</text>
</comment>
<feature type="domain" description="CCHC-type" evidence="5">
    <location>
        <begin position="109"/>
        <end position="123"/>
    </location>
</feature>
<dbReference type="STRING" id="22663.A0A2I0IW34"/>
<keyword evidence="3" id="KW-0863">Zinc-finger</keyword>
<name>A0A2I0IW34_PUNGR</name>
<dbReference type="InterPro" id="IPR057670">
    <property type="entry name" value="SH3_retrovirus"/>
</dbReference>
<dbReference type="SUPFAM" id="SSF56672">
    <property type="entry name" value="DNA/RNA polymerases"/>
    <property type="match status" value="1"/>
</dbReference>
<protein>
    <recommendedName>
        <fullName evidence="5">CCHC-type domain-containing protein</fullName>
    </recommendedName>
</protein>
<dbReference type="Pfam" id="PF25597">
    <property type="entry name" value="SH3_retrovirus"/>
    <property type="match status" value="1"/>
</dbReference>
<feature type="compositionally biased region" description="Basic residues" evidence="4">
    <location>
        <begin position="73"/>
        <end position="88"/>
    </location>
</feature>
<accession>A0A2I0IW34</accession>
<evidence type="ECO:0000259" key="5">
    <source>
        <dbReference type="PROSITE" id="PS50158"/>
    </source>
</evidence>
<keyword evidence="1" id="KW-0479">Metal-binding</keyword>
<evidence type="ECO:0000256" key="4">
    <source>
        <dbReference type="SAM" id="MobiDB-lite"/>
    </source>
</evidence>
<feature type="region of interest" description="Disordered" evidence="4">
    <location>
        <begin position="71"/>
        <end position="91"/>
    </location>
</feature>
<dbReference type="PANTHER" id="PTHR42648:SF27">
    <property type="entry name" value="RNA-DIRECTED DNA POLYMERASE"/>
    <property type="match status" value="1"/>
</dbReference>
<organism evidence="6 7">
    <name type="scientific">Punica granatum</name>
    <name type="common">Pomegranate</name>
    <dbReference type="NCBI Taxonomy" id="22663"/>
    <lineage>
        <taxon>Eukaryota</taxon>
        <taxon>Viridiplantae</taxon>
        <taxon>Streptophyta</taxon>
        <taxon>Embryophyta</taxon>
        <taxon>Tracheophyta</taxon>
        <taxon>Spermatophyta</taxon>
        <taxon>Magnoliopsida</taxon>
        <taxon>eudicotyledons</taxon>
        <taxon>Gunneridae</taxon>
        <taxon>Pentapetalae</taxon>
        <taxon>rosids</taxon>
        <taxon>malvids</taxon>
        <taxon>Myrtales</taxon>
        <taxon>Lythraceae</taxon>
        <taxon>Punica</taxon>
    </lineage>
</organism>
<dbReference type="GO" id="GO:0016787">
    <property type="term" value="F:hydrolase activity"/>
    <property type="evidence" value="ECO:0007669"/>
    <property type="project" value="UniProtKB-KW"/>
</dbReference>
<keyword evidence="7" id="KW-1185">Reference proteome</keyword>
<dbReference type="InterPro" id="IPR036875">
    <property type="entry name" value="Znf_CCHC_sf"/>
</dbReference>
<dbReference type="InterPro" id="IPR013103">
    <property type="entry name" value="RVT_2"/>
</dbReference>
<dbReference type="EMBL" id="PGOL01002424">
    <property type="protein sequence ID" value="PKI48232.1"/>
    <property type="molecule type" value="Genomic_DNA"/>
</dbReference>
<dbReference type="Pfam" id="PF07727">
    <property type="entry name" value="RVT_2"/>
    <property type="match status" value="1"/>
</dbReference>
<dbReference type="InterPro" id="IPR001878">
    <property type="entry name" value="Znf_CCHC"/>
</dbReference>
<dbReference type="Pfam" id="PF13976">
    <property type="entry name" value="gag_pre-integrs"/>
    <property type="match status" value="1"/>
</dbReference>
<dbReference type="InterPro" id="IPR043502">
    <property type="entry name" value="DNA/RNA_pol_sf"/>
</dbReference>
<dbReference type="InterPro" id="IPR039537">
    <property type="entry name" value="Retrotran_Ty1/copia-like"/>
</dbReference>
<dbReference type="GO" id="GO:0003676">
    <property type="term" value="F:nucleic acid binding"/>
    <property type="evidence" value="ECO:0007669"/>
    <property type="project" value="InterPro"/>
</dbReference>
<dbReference type="PROSITE" id="PS50158">
    <property type="entry name" value="ZF_CCHC"/>
    <property type="match status" value="1"/>
</dbReference>
<dbReference type="InterPro" id="IPR025724">
    <property type="entry name" value="GAG-pre-integrase_dom"/>
</dbReference>
<gene>
    <name evidence="6" type="ORF">CRG98_031387</name>
</gene>
<reference evidence="6 7" key="1">
    <citation type="submission" date="2017-11" db="EMBL/GenBank/DDBJ databases">
        <title>De-novo sequencing of pomegranate (Punica granatum L.) genome.</title>
        <authorList>
            <person name="Akparov Z."/>
            <person name="Amiraslanov A."/>
            <person name="Hajiyeva S."/>
            <person name="Abbasov M."/>
            <person name="Kaur K."/>
            <person name="Hamwieh A."/>
            <person name="Solovyev V."/>
            <person name="Salamov A."/>
            <person name="Braich B."/>
            <person name="Kosarev P."/>
            <person name="Mahmoud A."/>
            <person name="Hajiyev E."/>
            <person name="Babayeva S."/>
            <person name="Izzatullayeva V."/>
            <person name="Mammadov A."/>
            <person name="Mammadov A."/>
            <person name="Sharifova S."/>
            <person name="Ojaghi J."/>
            <person name="Eynullazada K."/>
            <person name="Bayramov B."/>
            <person name="Abdulazimova A."/>
            <person name="Shahmuradov I."/>
        </authorList>
    </citation>
    <scope>NUCLEOTIDE SEQUENCE [LARGE SCALE GENOMIC DNA]</scope>
    <source>
        <strain evidence="7">cv. AG2017</strain>
        <tissue evidence="6">Leaf</tissue>
    </source>
</reference>
<keyword evidence="3" id="KW-0862">Zinc</keyword>
<sequence length="489" mass="56239">MVAYDMIVHLKQLYQEQTRHERFEISKALFQSQFVMNYNMNELNTTLLELLNILRTTEQEISKGTHVLTVQGTKKRGKAKKKGKKAKGASKCDSGALKPKAKVAKYDYCFHCGNNGHWKRNCKVYLEELRKEKGGETSTSDMLVYNMETKRLKSNDSNPTYLWYYRLGHISESLISRLHKNGLLDSFDFESIETCEPCLMRKMTKAPFNGKDMVRSLMSHVDLPDYFWGYALQTAVLILNHAPSKSVEKMPYEMRYRKHPSMSFLKIWGCKAYVKRLSSDKLGPKSDKCYFVGYPKKTRGYSFYNPTEGKAFVARTAVFLEKEFLLKGTSGRKLEVGEVLPKTDIGQSTGEVAKQVLQGVVAQYSEQMTQEPHRSGRICPYCDYEIWQMDVKTAFLNGRLIDDVYMTQPKGFVDPQNAGKVCKLQRSIYGPKQASRSWNLRFDDTIKEFGFIKNEDEPCVYKKVNGNAVIFLVLYVDDILLIENDIPSL</sequence>
<dbReference type="SUPFAM" id="SSF57756">
    <property type="entry name" value="Retrovirus zinc finger-like domains"/>
    <property type="match status" value="1"/>
</dbReference>
<dbReference type="Proteomes" id="UP000233551">
    <property type="component" value="Unassembled WGS sequence"/>
</dbReference>
<dbReference type="GO" id="GO:0008270">
    <property type="term" value="F:zinc ion binding"/>
    <property type="evidence" value="ECO:0007669"/>
    <property type="project" value="UniProtKB-KW"/>
</dbReference>
<evidence type="ECO:0000256" key="1">
    <source>
        <dbReference type="ARBA" id="ARBA00022723"/>
    </source>
</evidence>
<evidence type="ECO:0000256" key="3">
    <source>
        <dbReference type="PROSITE-ProRule" id="PRU00047"/>
    </source>
</evidence>